<reference evidence="3 4" key="1">
    <citation type="submission" date="2020-05" db="EMBL/GenBank/DDBJ databases">
        <title>MicrobeNet Type strains.</title>
        <authorList>
            <person name="Nicholson A.C."/>
        </authorList>
    </citation>
    <scope>NUCLEOTIDE SEQUENCE [LARGE SCALE GENOMIC DNA]</scope>
    <source>
        <strain evidence="3 4">JCM 14282</strain>
    </source>
</reference>
<proteinExistence type="predicted"/>
<evidence type="ECO:0000256" key="2">
    <source>
        <dbReference type="SAM" id="Phobius"/>
    </source>
</evidence>
<dbReference type="RefSeq" id="WP_167038447.1">
    <property type="nucleotide sequence ID" value="NZ_BAAANA010000001.1"/>
</dbReference>
<keyword evidence="4" id="KW-1185">Reference proteome</keyword>
<feature type="compositionally biased region" description="Low complexity" evidence="1">
    <location>
        <begin position="56"/>
        <end position="75"/>
    </location>
</feature>
<organism evidence="3 4">
    <name type="scientific">Microbacterium ulmi</name>
    <dbReference type="NCBI Taxonomy" id="179095"/>
    <lineage>
        <taxon>Bacteria</taxon>
        <taxon>Bacillati</taxon>
        <taxon>Actinomycetota</taxon>
        <taxon>Actinomycetes</taxon>
        <taxon>Micrococcales</taxon>
        <taxon>Microbacteriaceae</taxon>
        <taxon>Microbacterium</taxon>
    </lineage>
</organism>
<dbReference type="EMBL" id="JABEMB010000014">
    <property type="protein sequence ID" value="NNH04359.1"/>
    <property type="molecule type" value="Genomic_DNA"/>
</dbReference>
<keyword evidence="2" id="KW-0812">Transmembrane</keyword>
<protein>
    <submittedName>
        <fullName evidence="3">Uncharacterized protein</fullName>
    </submittedName>
</protein>
<feature type="region of interest" description="Disordered" evidence="1">
    <location>
        <begin position="1"/>
        <end position="101"/>
    </location>
</feature>
<feature type="compositionally biased region" description="Acidic residues" evidence="1">
    <location>
        <begin position="43"/>
        <end position="53"/>
    </location>
</feature>
<dbReference type="AlphaFoldDB" id="A0A7Y2M234"/>
<feature type="transmembrane region" description="Helical" evidence="2">
    <location>
        <begin position="186"/>
        <end position="210"/>
    </location>
</feature>
<keyword evidence="2" id="KW-0472">Membrane</keyword>
<keyword evidence="2" id="KW-1133">Transmembrane helix</keyword>
<evidence type="ECO:0000313" key="4">
    <source>
        <dbReference type="Proteomes" id="UP000543598"/>
    </source>
</evidence>
<evidence type="ECO:0000313" key="3">
    <source>
        <dbReference type="EMBL" id="NNH04359.1"/>
    </source>
</evidence>
<evidence type="ECO:0000256" key="1">
    <source>
        <dbReference type="SAM" id="MobiDB-lite"/>
    </source>
</evidence>
<gene>
    <name evidence="3" type="ORF">HLA99_10905</name>
</gene>
<accession>A0A7Y2M234</accession>
<comment type="caution">
    <text evidence="3">The sequence shown here is derived from an EMBL/GenBank/DDBJ whole genome shotgun (WGS) entry which is preliminary data.</text>
</comment>
<sequence length="211" mass="21212">MTSGPDASPGAGGGVADDDEATLVVGRQGRDADPHASRAAADDPADPTDDDPAPADPAAADPAADADAPDVWHAPAEPDAETGSTMVVRRESRRRAEAAARDAETDLEVTIAGAGVRPLPPTVAGDVPAPLGRVAHAPTPAEPVYAARRTGPAIVPRSSAPPHALQVPVDGAASDLIVRRRSRRRAIVVVAAASIVLVAAVVALVLLAFAS</sequence>
<feature type="compositionally biased region" description="Basic and acidic residues" evidence="1">
    <location>
        <begin position="88"/>
        <end position="101"/>
    </location>
</feature>
<name>A0A7Y2M234_9MICO</name>
<dbReference type="Proteomes" id="UP000543598">
    <property type="component" value="Unassembled WGS sequence"/>
</dbReference>